<evidence type="ECO:0000313" key="1">
    <source>
        <dbReference type="EMBL" id="CUH46416.1"/>
    </source>
</evidence>
<gene>
    <name evidence="1" type="ORF">RUA4292_00582</name>
</gene>
<dbReference type="EMBL" id="CYPU01000011">
    <property type="protein sequence ID" value="CUH46416.1"/>
    <property type="molecule type" value="Genomic_DNA"/>
</dbReference>
<dbReference type="RefSeq" id="WP_058276212.1">
    <property type="nucleotide sequence ID" value="NZ_CYPU01000011.1"/>
</dbReference>
<dbReference type="Proteomes" id="UP000050783">
    <property type="component" value="Unassembled WGS sequence"/>
</dbReference>
<organism evidence="1 2">
    <name type="scientific">Ruegeria atlantica</name>
    <dbReference type="NCBI Taxonomy" id="81569"/>
    <lineage>
        <taxon>Bacteria</taxon>
        <taxon>Pseudomonadati</taxon>
        <taxon>Pseudomonadota</taxon>
        <taxon>Alphaproteobacteria</taxon>
        <taxon>Rhodobacterales</taxon>
        <taxon>Roseobacteraceae</taxon>
        <taxon>Ruegeria</taxon>
    </lineage>
</organism>
<protein>
    <submittedName>
        <fullName evidence="1">Uncharacterized protein</fullName>
    </submittedName>
</protein>
<dbReference type="AlphaFoldDB" id="A0A0P1ESJ4"/>
<evidence type="ECO:0000313" key="2">
    <source>
        <dbReference type="Proteomes" id="UP000050783"/>
    </source>
</evidence>
<accession>A0A0P1ESJ4</accession>
<proteinExistence type="predicted"/>
<name>A0A0P1ESJ4_9RHOB</name>
<dbReference type="GeneID" id="55491883"/>
<sequence>MTLEELLKSDKTTQINWLKNKQPDTDLVEIFVRSWEEPLGCYYNTDATSFDDMVSYPDAYDLGWALQERIPEISDNRAISINDGAVLNAQEKSATRDIALEKEMESLGGSFCSGYFDTWNKDTQLFVAFEGPSLGQGGINYQFERIFRSKEAAIEHFKSKGDHWVDEYL</sequence>
<reference evidence="1 2" key="1">
    <citation type="submission" date="2015-09" db="EMBL/GenBank/DDBJ databases">
        <authorList>
            <consortium name="Swine Surveillance"/>
        </authorList>
    </citation>
    <scope>NUCLEOTIDE SEQUENCE [LARGE SCALE GENOMIC DNA]</scope>
    <source>
        <strain evidence="1 2">CECT 4292</strain>
    </source>
</reference>